<feature type="region of interest" description="Disordered" evidence="1">
    <location>
        <begin position="97"/>
        <end position="123"/>
    </location>
</feature>
<dbReference type="Proteomes" id="UP000256690">
    <property type="component" value="Unassembled WGS sequence"/>
</dbReference>
<organism evidence="2 3">
    <name type="scientific">Aspergillus mulundensis</name>
    <dbReference type="NCBI Taxonomy" id="1810919"/>
    <lineage>
        <taxon>Eukaryota</taxon>
        <taxon>Fungi</taxon>
        <taxon>Dikarya</taxon>
        <taxon>Ascomycota</taxon>
        <taxon>Pezizomycotina</taxon>
        <taxon>Eurotiomycetes</taxon>
        <taxon>Eurotiomycetidae</taxon>
        <taxon>Eurotiales</taxon>
        <taxon>Aspergillaceae</taxon>
        <taxon>Aspergillus</taxon>
        <taxon>Aspergillus subgen. Nidulantes</taxon>
    </lineage>
</organism>
<dbReference type="RefSeq" id="XP_026608175.1">
    <property type="nucleotide sequence ID" value="XM_026742330.1"/>
</dbReference>
<gene>
    <name evidence="2" type="ORF">DSM5745_00314</name>
</gene>
<evidence type="ECO:0008006" key="4">
    <source>
        <dbReference type="Google" id="ProtNLM"/>
    </source>
</evidence>
<dbReference type="InterPro" id="IPR021833">
    <property type="entry name" value="DUF3425"/>
</dbReference>
<dbReference type="OrthoDB" id="2245989at2759"/>
<dbReference type="PANTHER" id="PTHR38116:SF1">
    <property type="entry name" value="BZIP DOMAIN-CONTAINING PROTEIN"/>
    <property type="match status" value="1"/>
</dbReference>
<dbReference type="AlphaFoldDB" id="A0A3D8T362"/>
<comment type="caution">
    <text evidence="2">The sequence shown here is derived from an EMBL/GenBank/DDBJ whole genome shotgun (WGS) entry which is preliminary data.</text>
</comment>
<dbReference type="EMBL" id="PVWQ01000001">
    <property type="protein sequence ID" value="RDW92992.1"/>
    <property type="molecule type" value="Genomic_DNA"/>
</dbReference>
<evidence type="ECO:0000313" key="2">
    <source>
        <dbReference type="EMBL" id="RDW92992.1"/>
    </source>
</evidence>
<name>A0A3D8T362_9EURO</name>
<dbReference type="PANTHER" id="PTHR38116">
    <property type="entry name" value="CHROMOSOME 7, WHOLE GENOME SHOTGUN SEQUENCE"/>
    <property type="match status" value="1"/>
</dbReference>
<proteinExistence type="predicted"/>
<evidence type="ECO:0000256" key="1">
    <source>
        <dbReference type="SAM" id="MobiDB-lite"/>
    </source>
</evidence>
<dbReference type="STRING" id="1810919.A0A3D8T362"/>
<feature type="region of interest" description="Disordered" evidence="1">
    <location>
        <begin position="1"/>
        <end position="74"/>
    </location>
</feature>
<feature type="compositionally biased region" description="Basic residues" evidence="1">
    <location>
        <begin position="30"/>
        <end position="49"/>
    </location>
</feature>
<protein>
    <recommendedName>
        <fullName evidence="4">BZIP domain-containing protein</fullName>
    </recommendedName>
</protein>
<accession>A0A3D8T362</accession>
<feature type="compositionally biased region" description="Polar residues" evidence="1">
    <location>
        <begin position="50"/>
        <end position="59"/>
    </location>
</feature>
<dbReference type="Pfam" id="PF11905">
    <property type="entry name" value="DUF3425"/>
    <property type="match status" value="1"/>
</dbReference>
<dbReference type="GeneID" id="38110684"/>
<feature type="compositionally biased region" description="Polar residues" evidence="1">
    <location>
        <begin position="1"/>
        <end position="14"/>
    </location>
</feature>
<reference evidence="2 3" key="1">
    <citation type="journal article" date="2018" name="IMA Fungus">
        <title>IMA Genome-F 9: Draft genome sequence of Annulohypoxylon stygium, Aspergillus mulundensis, Berkeleyomyces basicola (syn. Thielaviopsis basicola), Ceratocystis smalleyi, two Cercospora beticola strains, Coleophoma cylindrospora, Fusarium fracticaudum, Phialophora cf. hyalina, and Morchella septimelata.</title>
        <authorList>
            <person name="Wingfield B.D."/>
            <person name="Bills G.F."/>
            <person name="Dong Y."/>
            <person name="Huang W."/>
            <person name="Nel W.J."/>
            <person name="Swalarsk-Parry B.S."/>
            <person name="Vaghefi N."/>
            <person name="Wilken P.M."/>
            <person name="An Z."/>
            <person name="de Beer Z.W."/>
            <person name="De Vos L."/>
            <person name="Chen L."/>
            <person name="Duong T.A."/>
            <person name="Gao Y."/>
            <person name="Hammerbacher A."/>
            <person name="Kikkert J.R."/>
            <person name="Li Y."/>
            <person name="Li H."/>
            <person name="Li K."/>
            <person name="Li Q."/>
            <person name="Liu X."/>
            <person name="Ma X."/>
            <person name="Naidoo K."/>
            <person name="Pethybridge S.J."/>
            <person name="Sun J."/>
            <person name="Steenkamp E.T."/>
            <person name="van der Nest M.A."/>
            <person name="van Wyk S."/>
            <person name="Wingfield M.J."/>
            <person name="Xiong C."/>
            <person name="Yue Q."/>
            <person name="Zhang X."/>
        </authorList>
    </citation>
    <scope>NUCLEOTIDE SEQUENCE [LARGE SCALE GENOMIC DNA]</scope>
    <source>
        <strain evidence="2 3">DSM 5745</strain>
    </source>
</reference>
<evidence type="ECO:0000313" key="3">
    <source>
        <dbReference type="Proteomes" id="UP000256690"/>
    </source>
</evidence>
<dbReference type="CDD" id="cd14688">
    <property type="entry name" value="bZIP_YAP"/>
    <property type="match status" value="1"/>
</dbReference>
<keyword evidence="3" id="KW-1185">Reference proteome</keyword>
<sequence>MTPRQLPQSATASDRPSAHEWYGVTDAKERRRLQNRANQRAHRSRKRTGQTHTTQSGQAHAQAGPLQQKPRPNATANPLLARLESLEAALGVLVEPSHRPAEGLTRSTSTNAGSRKPPHDKSGTAGGYLYYAAQWATIPDVRKKAILLAQVARFHRSYTLNNPCSDHLLSLTRVNVHRAFVANMDTLGITWEWMRDDSISPFSIQTSSPRPATFSTQLASLPSALQPTPLQLASIYHTWINLFPCPIMRDNLIRAGNEWDDEELCTDIMGFWDGNAQGPHGLIVWGDPADPSCWEVSEGFVRKWGWIVRGCGGLMASTNYWRGKRGLRALGWGS</sequence>